<evidence type="ECO:0000256" key="2">
    <source>
        <dbReference type="SAM" id="MobiDB-lite"/>
    </source>
</evidence>
<dbReference type="InterPro" id="IPR050767">
    <property type="entry name" value="Sel1_AlgK"/>
</dbReference>
<feature type="compositionally biased region" description="Basic and acidic residues" evidence="2">
    <location>
        <begin position="108"/>
        <end position="123"/>
    </location>
</feature>
<dbReference type="InterPro" id="IPR036366">
    <property type="entry name" value="PGBDSf"/>
</dbReference>
<dbReference type="SUPFAM" id="SSF47090">
    <property type="entry name" value="PGBD-like"/>
    <property type="match status" value="1"/>
</dbReference>
<keyword evidence="5" id="KW-1185">Reference proteome</keyword>
<dbReference type="SUPFAM" id="SSF81901">
    <property type="entry name" value="HCP-like"/>
    <property type="match status" value="1"/>
</dbReference>
<feature type="domain" description="Peptidoglycan binding-like" evidence="3">
    <location>
        <begin position="1225"/>
        <end position="1276"/>
    </location>
</feature>
<accession>A0A922NXF3</accession>
<dbReference type="InterPro" id="IPR006597">
    <property type="entry name" value="Sel1-like"/>
</dbReference>
<dbReference type="SMART" id="SM00671">
    <property type="entry name" value="SEL1"/>
    <property type="match status" value="4"/>
</dbReference>
<evidence type="ECO:0000313" key="4">
    <source>
        <dbReference type="EMBL" id="KEQ06339.1"/>
    </source>
</evidence>
<dbReference type="InterPro" id="IPR002477">
    <property type="entry name" value="Peptidoglycan-bd-like"/>
</dbReference>
<comment type="caution">
    <text evidence="4">The sequence shown here is derived from an EMBL/GenBank/DDBJ whole genome shotgun (WGS) entry which is preliminary data.</text>
</comment>
<dbReference type="RefSeq" id="WP_037166233.1">
    <property type="nucleotide sequence ID" value="NZ_CAJXID010000015.1"/>
</dbReference>
<dbReference type="Pfam" id="PF08238">
    <property type="entry name" value="Sel1"/>
    <property type="match status" value="4"/>
</dbReference>
<feature type="region of interest" description="Disordered" evidence="2">
    <location>
        <begin position="879"/>
        <end position="948"/>
    </location>
</feature>
<evidence type="ECO:0000256" key="1">
    <source>
        <dbReference type="SAM" id="Coils"/>
    </source>
</evidence>
<dbReference type="PANTHER" id="PTHR11102">
    <property type="entry name" value="SEL-1-LIKE PROTEIN"/>
    <property type="match status" value="1"/>
</dbReference>
<keyword evidence="1" id="KW-0175">Coiled coil</keyword>
<name>A0A922NXF3_9HYPH</name>
<dbReference type="Pfam" id="PF01471">
    <property type="entry name" value="PG_binding_1"/>
    <property type="match status" value="1"/>
</dbReference>
<feature type="compositionally biased region" description="Acidic residues" evidence="2">
    <location>
        <begin position="896"/>
        <end position="906"/>
    </location>
</feature>
<dbReference type="Proteomes" id="UP000052167">
    <property type="component" value="Unassembled WGS sequence"/>
</dbReference>
<feature type="compositionally biased region" description="Low complexity" evidence="2">
    <location>
        <begin position="907"/>
        <end position="919"/>
    </location>
</feature>
<dbReference type="PANTHER" id="PTHR11102:SF160">
    <property type="entry name" value="ERAD-ASSOCIATED E3 UBIQUITIN-PROTEIN LIGASE COMPONENT HRD3"/>
    <property type="match status" value="1"/>
</dbReference>
<gene>
    <name evidence="4" type="ORF">GV68_06615</name>
</gene>
<evidence type="ECO:0000259" key="3">
    <source>
        <dbReference type="Pfam" id="PF01471"/>
    </source>
</evidence>
<feature type="region of interest" description="Disordered" evidence="2">
    <location>
        <begin position="92"/>
        <end position="137"/>
    </location>
</feature>
<dbReference type="InterPro" id="IPR036365">
    <property type="entry name" value="PGBD-like_sf"/>
</dbReference>
<dbReference type="Gene3D" id="1.25.40.10">
    <property type="entry name" value="Tetratricopeptide repeat domain"/>
    <property type="match status" value="1"/>
</dbReference>
<feature type="region of interest" description="Disordered" evidence="2">
    <location>
        <begin position="627"/>
        <end position="665"/>
    </location>
</feature>
<dbReference type="InterPro" id="IPR011990">
    <property type="entry name" value="TPR-like_helical_dom_sf"/>
</dbReference>
<dbReference type="Gene3D" id="1.10.101.10">
    <property type="entry name" value="PGBD-like superfamily/PGBD"/>
    <property type="match status" value="1"/>
</dbReference>
<evidence type="ECO:0000313" key="5">
    <source>
        <dbReference type="Proteomes" id="UP000052167"/>
    </source>
</evidence>
<feature type="region of interest" description="Disordered" evidence="2">
    <location>
        <begin position="1"/>
        <end position="76"/>
    </location>
</feature>
<feature type="region of interest" description="Disordered" evidence="2">
    <location>
        <begin position="682"/>
        <end position="781"/>
    </location>
</feature>
<sequence>MNGSRSTSPRPGDRSSLDALNRTIKGLESRIEGLMQASREPRHADAAPLPRQLAEDRTTTAPPLFPASPTPGSIDPLQEIRNRQRMLAAAREDAVRAEPVAPPAMPRPRLERRPEARAAEPHRPVPPQGATRASGDDISLREIAEALVSLRQELKQDIADGVAQEMNALRAEVTSIRSVAQEQQIGDALRQDLARLADGIETLGHRGGPEADALRREYDELRSVLEGLAREDSLRHLDARWQGIEDRIVDFDTQELREDLVGLAYRIDDIKNQLGSMNNGPAVRGMEQKLMAIATVMEQLGSRMQPNDEALNEQFVLLADRLDEISRAIAAGSRAASASAADHTAFQRLESRIAGLSEQIDTMATSPRAESDEGLSERIEALSGRIEQLSTEEVALRLEERLEQLSQMLAQPSRPDEQSGLTEYLADISDKIDRLGHGQINEALAERLDYLARRIDEMDYNQSLQQPAAEQAAIGRIEDRLSDIAARLDETVQGPIGDSAALKSLEAQISHLSSLMSDPSRAASPEIENRVTALESYVSTNDEYIIEAARQAAEAVVDSFARRGNSAAPAMDMSALTALAEDLRQLEELTRSTEARSQHTLNALHSTLVQIADRLDTMEDRYAPAVAQQPAMQQNAAPWERASAGPVAAPTDQAKPTGPSPEVDDFHADLLQSLAGSTLHTAVRAPDARAPGSTEKDGAAPEVEADQPTVNPDMPAATMAEEEPSRQGIFTKISQRLRPGQKTVASTSGRTVVDPAPSLDPVDMLPPEREHEPLEPGSGTPDVRQILERVRASQAAAGGGGSTQASVSERADYIAAARRAAKAAALETDPASATGGSKNPGNSVIGSALSRQRRPIMMAVGAVLLALMAIPLARTLTSGEQAPLPPAVTQAPVSDEAPEGEAELAEATDAPAEAPDVVAGPVSTTPAETTAEISPAGGPAGEDAAPAAVTPVARDTQQASMMEPRPAAGVASTLDAPAPAEAAPEAAGTAAAEPTAPAIVVPASIGPKSLTDAAEAGDPVALFEIGARYTEGRGVAVDLSEAATWYRLSADRGFPPAQYRLGNLFEKGTGIERDLDKAMSYYQQAAAAGNASAMHNLAVLNASGAEGELNYAAAADWFKKAAELGVSDSQFNLAILYARGNGTTQNLVESYKWFAIAAKGGDQDAAQKRDEVAKAMRQQDLEAARAAVEAWKPKPLDTRANGVQLPDEWAGEMAVKTSSVDMEKAIRNIQAILNKNGFDAGAPDGKMGQKTIGAIKEFQTSLGQEPTGKIDDAMVKELLARNN</sequence>
<organism evidence="4 5">
    <name type="scientific">Pseudorhizobium pelagicum</name>
    <dbReference type="NCBI Taxonomy" id="1509405"/>
    <lineage>
        <taxon>Bacteria</taxon>
        <taxon>Pseudomonadati</taxon>
        <taxon>Pseudomonadota</taxon>
        <taxon>Alphaproteobacteria</taxon>
        <taxon>Hyphomicrobiales</taxon>
        <taxon>Rhizobiaceae</taxon>
        <taxon>Rhizobium/Agrobacterium group</taxon>
        <taxon>Pseudorhizobium</taxon>
    </lineage>
</organism>
<dbReference type="Gene3D" id="1.20.1270.70">
    <property type="entry name" value="Designed single chain three-helix bundle"/>
    <property type="match status" value="1"/>
</dbReference>
<feature type="coiled-coil region" evidence="1">
    <location>
        <begin position="372"/>
        <end position="399"/>
    </location>
</feature>
<proteinExistence type="predicted"/>
<reference evidence="4 5" key="1">
    <citation type="submission" date="2014-06" db="EMBL/GenBank/DDBJ databases">
        <title>Rhizobium pelagicum/R2-400B4.</title>
        <authorList>
            <person name="Kimes N.E."/>
            <person name="Lopez-Perez M."/>
        </authorList>
    </citation>
    <scope>NUCLEOTIDE SEQUENCE [LARGE SCALE GENOMIC DNA]</scope>
    <source>
        <strain evidence="4 5">R2-400B4</strain>
    </source>
</reference>
<feature type="compositionally biased region" description="Low complexity" evidence="2">
    <location>
        <begin position="627"/>
        <end position="638"/>
    </location>
</feature>
<dbReference type="EMBL" id="JOKJ01000016">
    <property type="protein sequence ID" value="KEQ06339.1"/>
    <property type="molecule type" value="Genomic_DNA"/>
</dbReference>
<dbReference type="OrthoDB" id="5295703at2"/>
<protein>
    <recommendedName>
        <fullName evidence="3">Peptidoglycan binding-like domain-containing protein</fullName>
    </recommendedName>
</protein>
<feature type="compositionally biased region" description="Low complexity" evidence="2">
    <location>
        <begin position="935"/>
        <end position="948"/>
    </location>
</feature>
<feature type="compositionally biased region" description="Polar residues" evidence="2">
    <location>
        <begin position="922"/>
        <end position="932"/>
    </location>
</feature>